<organism evidence="1 2">
    <name type="scientific">Exserohilum turcicum (strain 28A)</name>
    <name type="common">Northern leaf blight fungus</name>
    <name type="synonym">Setosphaeria turcica</name>
    <dbReference type="NCBI Taxonomy" id="671987"/>
    <lineage>
        <taxon>Eukaryota</taxon>
        <taxon>Fungi</taxon>
        <taxon>Dikarya</taxon>
        <taxon>Ascomycota</taxon>
        <taxon>Pezizomycotina</taxon>
        <taxon>Dothideomycetes</taxon>
        <taxon>Pleosporomycetidae</taxon>
        <taxon>Pleosporales</taxon>
        <taxon>Pleosporineae</taxon>
        <taxon>Pleosporaceae</taxon>
        <taxon>Exserohilum</taxon>
    </lineage>
</organism>
<dbReference type="EMBL" id="KB908703">
    <property type="protein sequence ID" value="EOA84815.1"/>
    <property type="molecule type" value="Genomic_DNA"/>
</dbReference>
<evidence type="ECO:0000313" key="1">
    <source>
        <dbReference type="EMBL" id="EOA84815.1"/>
    </source>
</evidence>
<keyword evidence="2" id="KW-1185">Reference proteome</keyword>
<gene>
    <name evidence="1" type="ORF">SETTUDRAFT_20330</name>
</gene>
<accession>R0II00</accession>
<dbReference type="OrthoDB" id="3682495at2759"/>
<dbReference type="AlphaFoldDB" id="R0II00"/>
<dbReference type="Proteomes" id="UP000016935">
    <property type="component" value="Unassembled WGS sequence"/>
</dbReference>
<dbReference type="RefSeq" id="XP_008026887.1">
    <property type="nucleotide sequence ID" value="XM_008028696.1"/>
</dbReference>
<reference evidence="1 2" key="2">
    <citation type="journal article" date="2013" name="PLoS Genet.">
        <title>Comparative genome structure, secondary metabolite, and effector coding capacity across Cochliobolus pathogens.</title>
        <authorList>
            <person name="Condon B.J."/>
            <person name="Leng Y."/>
            <person name="Wu D."/>
            <person name="Bushley K.E."/>
            <person name="Ohm R.A."/>
            <person name="Otillar R."/>
            <person name="Martin J."/>
            <person name="Schackwitz W."/>
            <person name="Grimwood J."/>
            <person name="MohdZainudin N."/>
            <person name="Xue C."/>
            <person name="Wang R."/>
            <person name="Manning V.A."/>
            <person name="Dhillon B."/>
            <person name="Tu Z.J."/>
            <person name="Steffenson B.J."/>
            <person name="Salamov A."/>
            <person name="Sun H."/>
            <person name="Lowry S."/>
            <person name="LaButti K."/>
            <person name="Han J."/>
            <person name="Copeland A."/>
            <person name="Lindquist E."/>
            <person name="Barry K."/>
            <person name="Schmutz J."/>
            <person name="Baker S.E."/>
            <person name="Ciuffetti L.M."/>
            <person name="Grigoriev I.V."/>
            <person name="Zhong S."/>
            <person name="Turgeon B.G."/>
        </authorList>
    </citation>
    <scope>NUCLEOTIDE SEQUENCE [LARGE SCALE GENOMIC DNA]</scope>
    <source>
        <strain evidence="2">28A</strain>
    </source>
</reference>
<dbReference type="GeneID" id="19402314"/>
<proteinExistence type="predicted"/>
<protein>
    <submittedName>
        <fullName evidence="1">Uncharacterized protein</fullName>
    </submittedName>
</protein>
<sequence length="217" mass="24141">MASTPLSPIASLLASWTASQEAINIELSLSSEPVKWTKGQVEAQFKALSTKVPPISCPRLPAPRIPNAITQINYARNNPPAMQHYLTHEAAWLARRMLFQAGYQSRTQYTTQELYYFAEEGDAIVRVNGRPLTDVERWQLEHAPETLALDDCQPADLKMRVGIAMVIPAWTVYCIVVGTKDTLVTTGGLVPRRRYAVHSTLNLDIVIGLVTLDPLEE</sequence>
<name>R0II00_EXST2</name>
<reference evidence="1 2" key="1">
    <citation type="journal article" date="2012" name="PLoS Pathog.">
        <title>Diverse lifestyles and strategies of plant pathogenesis encoded in the genomes of eighteen Dothideomycetes fungi.</title>
        <authorList>
            <person name="Ohm R.A."/>
            <person name="Feau N."/>
            <person name="Henrissat B."/>
            <person name="Schoch C.L."/>
            <person name="Horwitz B.A."/>
            <person name="Barry K.W."/>
            <person name="Condon B.J."/>
            <person name="Copeland A.C."/>
            <person name="Dhillon B."/>
            <person name="Glaser F."/>
            <person name="Hesse C.N."/>
            <person name="Kosti I."/>
            <person name="LaButti K."/>
            <person name="Lindquist E.A."/>
            <person name="Lucas S."/>
            <person name="Salamov A.A."/>
            <person name="Bradshaw R.E."/>
            <person name="Ciuffetti L."/>
            <person name="Hamelin R.C."/>
            <person name="Kema G.H.J."/>
            <person name="Lawrence C."/>
            <person name="Scott J.A."/>
            <person name="Spatafora J.W."/>
            <person name="Turgeon B.G."/>
            <person name="de Wit P.J.G.M."/>
            <person name="Zhong S."/>
            <person name="Goodwin S.B."/>
            <person name="Grigoriev I.V."/>
        </authorList>
    </citation>
    <scope>NUCLEOTIDE SEQUENCE [LARGE SCALE GENOMIC DNA]</scope>
    <source>
        <strain evidence="2">28A</strain>
    </source>
</reference>
<evidence type="ECO:0000313" key="2">
    <source>
        <dbReference type="Proteomes" id="UP000016935"/>
    </source>
</evidence>
<dbReference type="HOGENOM" id="CLU_1272953_0_0_1"/>